<dbReference type="EMBL" id="HG322950">
    <property type="protein sequence ID" value="CDF82789.1"/>
    <property type="molecule type" value="Genomic_DNA"/>
</dbReference>
<proteinExistence type="predicted"/>
<evidence type="ECO:0000256" key="2">
    <source>
        <dbReference type="SAM" id="SignalP"/>
    </source>
</evidence>
<dbReference type="AlphaFoldDB" id="A0A024HDU3"/>
<evidence type="ECO:0000313" key="3">
    <source>
        <dbReference type="EMBL" id="CDF82789.1"/>
    </source>
</evidence>
<feature type="chain" id="PRO_5001529906" description="Lipoprotein" evidence="2">
    <location>
        <begin position="22"/>
        <end position="190"/>
    </location>
</feature>
<dbReference type="KEGG" id="pkc:PKB_1427"/>
<dbReference type="STRING" id="1301098.PKB_1427"/>
<dbReference type="RefSeq" id="WP_043250253.1">
    <property type="nucleotide sequence ID" value="NZ_HG322950.1"/>
</dbReference>
<reference evidence="3 4" key="1">
    <citation type="submission" date="2013-03" db="EMBL/GenBank/DDBJ databases">
        <authorList>
            <person name="Linke B."/>
        </authorList>
    </citation>
    <scope>NUCLEOTIDE SEQUENCE [LARGE SCALE GENOMIC DNA]</scope>
    <source>
        <strain evidence="3 4">B13</strain>
    </source>
</reference>
<evidence type="ECO:0008006" key="5">
    <source>
        <dbReference type="Google" id="ProtNLM"/>
    </source>
</evidence>
<dbReference type="OrthoDB" id="6979445at2"/>
<gene>
    <name evidence="3" type="ORF">PKB_1427</name>
</gene>
<evidence type="ECO:0000256" key="1">
    <source>
        <dbReference type="SAM" id="MobiDB-lite"/>
    </source>
</evidence>
<dbReference type="eggNOG" id="ENOG5032TII">
    <property type="taxonomic scope" value="Bacteria"/>
</dbReference>
<keyword evidence="2" id="KW-0732">Signal</keyword>
<accession>A0A024HDU3</accession>
<name>A0A024HDU3_PSEKB</name>
<dbReference type="PATRIC" id="fig|1301098.3.peg.1418"/>
<reference evidence="3 4" key="2">
    <citation type="submission" date="2014-05" db="EMBL/GenBank/DDBJ databases">
        <title>Genome sequence of the 3-chlorobenzoate degrading bacterium Pseudomonas knackmussii B13 shows multiple evidence for horizontal gene transfer.</title>
        <authorList>
            <person name="Miyazaki R."/>
            <person name="Bertelli C."/>
            <person name="Falquet L."/>
            <person name="Robinson-Rechavi M."/>
            <person name="Gharib W."/>
            <person name="Roy S."/>
            <person name="Van der Meer J.R."/>
        </authorList>
    </citation>
    <scope>NUCLEOTIDE SEQUENCE [LARGE SCALE GENOMIC DNA]</scope>
    <source>
        <strain evidence="3 4">B13</strain>
    </source>
</reference>
<keyword evidence="4" id="KW-1185">Reference proteome</keyword>
<feature type="region of interest" description="Disordered" evidence="1">
    <location>
        <begin position="170"/>
        <end position="190"/>
    </location>
</feature>
<organism evidence="3 4">
    <name type="scientific">Pseudomonas knackmussii (strain DSM 6978 / CCUG 54928 / LMG 23759 / B13)</name>
    <dbReference type="NCBI Taxonomy" id="1301098"/>
    <lineage>
        <taxon>Bacteria</taxon>
        <taxon>Pseudomonadati</taxon>
        <taxon>Pseudomonadota</taxon>
        <taxon>Gammaproteobacteria</taxon>
        <taxon>Pseudomonadales</taxon>
        <taxon>Pseudomonadaceae</taxon>
        <taxon>Pseudomonas</taxon>
    </lineage>
</organism>
<feature type="signal peptide" evidence="2">
    <location>
        <begin position="1"/>
        <end position="21"/>
    </location>
</feature>
<dbReference type="Proteomes" id="UP000025241">
    <property type="component" value="Chromosome I"/>
</dbReference>
<evidence type="ECO:0000313" key="4">
    <source>
        <dbReference type="Proteomes" id="UP000025241"/>
    </source>
</evidence>
<protein>
    <recommendedName>
        <fullName evidence="5">Lipoprotein</fullName>
    </recommendedName>
</protein>
<dbReference type="PROSITE" id="PS51257">
    <property type="entry name" value="PROKAR_LIPOPROTEIN"/>
    <property type="match status" value="1"/>
</dbReference>
<sequence>MRAEVRLMVVLCACLMLSACGSLLPSERAEVQSPFLDYQDAQHRYEQVVPGRTTRSQLLSLGFDPLSQGNAKMLSFIDVRLLFVQPNIPIDYLPDGLVTCLQAKDRCIGYSFDFSKTDSQRVGSFWADLFNFRKRRQVQGWSFRPVFVLIDDVVVHKVSNGEPNIRRVEDKKNPLGPLQGAGEYFSDQLK</sequence>
<dbReference type="HOGENOM" id="CLU_1426887_0_0_6"/>